<gene>
    <name evidence="3" type="ORF">TeGR_g7194</name>
</gene>
<evidence type="ECO:0000313" key="3">
    <source>
        <dbReference type="EMBL" id="GMI41727.1"/>
    </source>
</evidence>
<keyword evidence="4" id="KW-1185">Reference proteome</keyword>
<comment type="caution">
    <text evidence="3">The sequence shown here is derived from an EMBL/GenBank/DDBJ whole genome shotgun (WGS) entry which is preliminary data.</text>
</comment>
<feature type="transmembrane region" description="Helical" evidence="2">
    <location>
        <begin position="415"/>
        <end position="438"/>
    </location>
</feature>
<reference evidence="3 4" key="1">
    <citation type="journal article" date="2023" name="Commun. Biol.">
        <title>Genome analysis of Parmales, the sister group of diatoms, reveals the evolutionary specialization of diatoms from phago-mixotrophs to photoautotrophs.</title>
        <authorList>
            <person name="Ban H."/>
            <person name="Sato S."/>
            <person name="Yoshikawa S."/>
            <person name="Yamada K."/>
            <person name="Nakamura Y."/>
            <person name="Ichinomiya M."/>
            <person name="Sato N."/>
            <person name="Blanc-Mathieu R."/>
            <person name="Endo H."/>
            <person name="Kuwata A."/>
            <person name="Ogata H."/>
        </authorList>
    </citation>
    <scope>NUCLEOTIDE SEQUENCE [LARGE SCALE GENOMIC DNA]</scope>
</reference>
<evidence type="ECO:0000256" key="2">
    <source>
        <dbReference type="SAM" id="Phobius"/>
    </source>
</evidence>
<evidence type="ECO:0000256" key="1">
    <source>
        <dbReference type="SAM" id="MobiDB-lite"/>
    </source>
</evidence>
<feature type="compositionally biased region" description="Low complexity" evidence="1">
    <location>
        <begin position="612"/>
        <end position="621"/>
    </location>
</feature>
<sequence length="678" mass="74931">MSSKVAAAPRKLGTSRPPSQPAGPPAHQTTAVTQFHRNSITDGAAYTPGNHASLKHIKKVDLKGITNEKLRALMMNYRDTIQGAEGNIEIIALDWTKDNLPGGEPFAGRILVVLAEVLRPALKQARTGVQIRIVRAVVFQYMDEISDFVVLHELWNGGKPDRFFYTSLAILCVPLALTVLLAVIMNAKKGKKAQVIGVLAALLHLTPAMHGAAVWKGEWQKENDVVGPVLLFAMGRIGELLFESLPELALSLLLAFRGQSSPKIIASLALSVASAAFTMMDVSVETERKHMNLQIRGPHSNPIYGFLPLDSTTTKMQQAGLCAFFAGTVSLAAATVASAISMVSWAIVPAVMACEFGVFMFFRWRRGQLVPATAPPGSSIASVIYSSIVGFMFYAMMSIAPWVQLRAPNALGGRMYFWMIVYRISSFAIFFYITTSMFSGTSGVKMDAGTAWVIFGSAAGAVLVGAATVFRLTPESHKWTWYSNGEFKTGPDFVKWFFDAGQLVYGANTVDQQRAFAFLFFSSTYHSKDAVKPWLLGLKTNTPLLCESDKKLPKGSLVFSGHSLASFFEKSTERANYMFHDDAQSQREITAHLASLARQIEDREPSPPAPKPKLLLKAAAPPEKEEKTRVEELELELEREKEAREQDRVEFEQQKEEFERQLKEQREEFERMLEAKGV</sequence>
<proteinExistence type="predicted"/>
<feature type="transmembrane region" description="Helical" evidence="2">
    <location>
        <begin position="163"/>
        <end position="183"/>
    </location>
</feature>
<feature type="region of interest" description="Disordered" evidence="1">
    <location>
        <begin position="600"/>
        <end position="658"/>
    </location>
</feature>
<accession>A0ABQ6N6W5</accession>
<evidence type="ECO:0000313" key="4">
    <source>
        <dbReference type="Proteomes" id="UP001165060"/>
    </source>
</evidence>
<name>A0ABQ6N6W5_9STRA</name>
<organism evidence="3 4">
    <name type="scientific">Tetraparma gracilis</name>
    <dbReference type="NCBI Taxonomy" id="2962635"/>
    <lineage>
        <taxon>Eukaryota</taxon>
        <taxon>Sar</taxon>
        <taxon>Stramenopiles</taxon>
        <taxon>Ochrophyta</taxon>
        <taxon>Bolidophyceae</taxon>
        <taxon>Parmales</taxon>
        <taxon>Triparmaceae</taxon>
        <taxon>Tetraparma</taxon>
    </lineage>
</organism>
<dbReference type="EMBL" id="BRYB01001021">
    <property type="protein sequence ID" value="GMI41727.1"/>
    <property type="molecule type" value="Genomic_DNA"/>
</dbReference>
<keyword evidence="2" id="KW-0812">Transmembrane</keyword>
<feature type="region of interest" description="Disordered" evidence="1">
    <location>
        <begin position="1"/>
        <end position="28"/>
    </location>
</feature>
<keyword evidence="2" id="KW-1133">Transmembrane helix</keyword>
<dbReference type="Proteomes" id="UP001165060">
    <property type="component" value="Unassembled WGS sequence"/>
</dbReference>
<feature type="compositionally biased region" description="Basic and acidic residues" evidence="1">
    <location>
        <begin position="622"/>
        <end position="658"/>
    </location>
</feature>
<feature type="transmembrane region" description="Helical" evidence="2">
    <location>
        <begin position="383"/>
        <end position="403"/>
    </location>
</feature>
<feature type="transmembrane region" description="Helical" evidence="2">
    <location>
        <begin position="319"/>
        <end position="337"/>
    </location>
</feature>
<protein>
    <submittedName>
        <fullName evidence="3">Uncharacterized protein</fullName>
    </submittedName>
</protein>
<feature type="transmembrane region" description="Helical" evidence="2">
    <location>
        <begin position="450"/>
        <end position="470"/>
    </location>
</feature>
<keyword evidence="2" id="KW-0472">Membrane</keyword>